<organism evidence="3 4">
    <name type="scientific">Roseospira navarrensis</name>
    <dbReference type="NCBI Taxonomy" id="140058"/>
    <lineage>
        <taxon>Bacteria</taxon>
        <taxon>Pseudomonadati</taxon>
        <taxon>Pseudomonadota</taxon>
        <taxon>Alphaproteobacteria</taxon>
        <taxon>Rhodospirillales</taxon>
        <taxon>Rhodospirillaceae</taxon>
        <taxon>Roseospira</taxon>
    </lineage>
</organism>
<evidence type="ECO:0000256" key="2">
    <source>
        <dbReference type="SAM" id="SignalP"/>
    </source>
</evidence>
<protein>
    <recommendedName>
        <fullName evidence="5">Lipoprotein</fullName>
    </recommendedName>
</protein>
<proteinExistence type="predicted"/>
<gene>
    <name evidence="3" type="ORF">GHC57_14185</name>
</gene>
<feature type="chain" id="PRO_5031498334" description="Lipoprotein" evidence="2">
    <location>
        <begin position="26"/>
        <end position="110"/>
    </location>
</feature>
<evidence type="ECO:0000313" key="3">
    <source>
        <dbReference type="EMBL" id="MQX37669.1"/>
    </source>
</evidence>
<dbReference type="Proteomes" id="UP000434582">
    <property type="component" value="Unassembled WGS sequence"/>
</dbReference>
<evidence type="ECO:0000256" key="1">
    <source>
        <dbReference type="SAM" id="MobiDB-lite"/>
    </source>
</evidence>
<evidence type="ECO:0000313" key="4">
    <source>
        <dbReference type="Proteomes" id="UP000434582"/>
    </source>
</evidence>
<keyword evidence="2" id="KW-0732">Signal</keyword>
<reference evidence="3 4" key="1">
    <citation type="submission" date="2019-10" db="EMBL/GenBank/DDBJ databases">
        <title>Draft whole-genome sequence of the purple nonsulfur photosynthetic bacterium Roseospira navarrensis DSM 15114.</title>
        <authorList>
            <person name="Kyndt J.A."/>
            <person name="Meyer T.E."/>
        </authorList>
    </citation>
    <scope>NUCLEOTIDE SEQUENCE [LARGE SCALE GENOMIC DNA]</scope>
    <source>
        <strain evidence="3 4">DSM 15114</strain>
    </source>
</reference>
<sequence length="110" mass="11844">MPPVPTRPRSALCAAALLALLSACASDDGAGWVKGGVTPSQRAADSSACKREADEHALRRTHQPDRLDLGGRDALGADPMAQVDRSEARDAFRRYYTACMQARGYTRQGR</sequence>
<dbReference type="PROSITE" id="PS51257">
    <property type="entry name" value="PROKAR_LIPOPROTEIN"/>
    <property type="match status" value="1"/>
</dbReference>
<dbReference type="RefSeq" id="WP_153345380.1">
    <property type="nucleotide sequence ID" value="NZ_WIVE01000051.1"/>
</dbReference>
<accession>A0A7X1ZGM3</accession>
<keyword evidence="4" id="KW-1185">Reference proteome</keyword>
<dbReference type="OrthoDB" id="7364517at2"/>
<feature type="region of interest" description="Disordered" evidence="1">
    <location>
        <begin position="37"/>
        <end position="83"/>
    </location>
</feature>
<name>A0A7X1ZGM3_9PROT</name>
<dbReference type="AlphaFoldDB" id="A0A7X1ZGM3"/>
<evidence type="ECO:0008006" key="5">
    <source>
        <dbReference type="Google" id="ProtNLM"/>
    </source>
</evidence>
<feature type="compositionally biased region" description="Basic and acidic residues" evidence="1">
    <location>
        <begin position="48"/>
        <end position="71"/>
    </location>
</feature>
<feature type="signal peptide" evidence="2">
    <location>
        <begin position="1"/>
        <end position="25"/>
    </location>
</feature>
<dbReference type="EMBL" id="WIVE01000051">
    <property type="protein sequence ID" value="MQX37669.1"/>
    <property type="molecule type" value="Genomic_DNA"/>
</dbReference>
<comment type="caution">
    <text evidence="3">The sequence shown here is derived from an EMBL/GenBank/DDBJ whole genome shotgun (WGS) entry which is preliminary data.</text>
</comment>